<dbReference type="InterPro" id="IPR007863">
    <property type="entry name" value="Peptidase_M16_C"/>
</dbReference>
<keyword evidence="4" id="KW-0378">Hydrolase</keyword>
<dbReference type="Pfam" id="PF00675">
    <property type="entry name" value="Peptidase_M16"/>
    <property type="match status" value="1"/>
</dbReference>
<dbReference type="GO" id="GO:0008233">
    <property type="term" value="F:peptidase activity"/>
    <property type="evidence" value="ECO:0007669"/>
    <property type="project" value="UniProtKB-KW"/>
</dbReference>
<dbReference type="PANTHER" id="PTHR11851">
    <property type="entry name" value="METALLOPROTEASE"/>
    <property type="match status" value="1"/>
</dbReference>
<dbReference type="GO" id="GO:0046872">
    <property type="term" value="F:metal ion binding"/>
    <property type="evidence" value="ECO:0007669"/>
    <property type="project" value="InterPro"/>
</dbReference>
<comment type="caution">
    <text evidence="4">The sequence shown here is derived from an EMBL/GenBank/DDBJ whole genome shotgun (WGS) entry which is preliminary data.</text>
</comment>
<protein>
    <submittedName>
        <fullName evidence="4">Putative zinc protease</fullName>
    </submittedName>
</protein>
<dbReference type="SUPFAM" id="SSF63411">
    <property type="entry name" value="LuxS/MPP-like metallohydrolase"/>
    <property type="match status" value="2"/>
</dbReference>
<dbReference type="STRING" id="1236989.JCM15548_13930"/>
<dbReference type="GO" id="GO:0006508">
    <property type="term" value="P:proteolysis"/>
    <property type="evidence" value="ECO:0007669"/>
    <property type="project" value="UniProtKB-KW"/>
</dbReference>
<dbReference type="Proteomes" id="UP000032900">
    <property type="component" value="Unassembled WGS sequence"/>
</dbReference>
<dbReference type="PANTHER" id="PTHR11851:SF49">
    <property type="entry name" value="MITOCHONDRIAL-PROCESSING PEPTIDASE SUBUNIT ALPHA"/>
    <property type="match status" value="1"/>
</dbReference>
<gene>
    <name evidence="4" type="ORF">JCM15548_13930</name>
</gene>
<dbReference type="Gene3D" id="3.30.830.10">
    <property type="entry name" value="Metalloenzyme, LuxS/M16 peptidase-like"/>
    <property type="match status" value="2"/>
</dbReference>
<comment type="similarity">
    <text evidence="1">Belongs to the peptidase M16 family.</text>
</comment>
<feature type="domain" description="Peptidase M16 N-terminal" evidence="2">
    <location>
        <begin position="3"/>
        <end position="61"/>
    </location>
</feature>
<dbReference type="InterPro" id="IPR011249">
    <property type="entry name" value="Metalloenz_LuxS/M16"/>
</dbReference>
<keyword evidence="5" id="KW-1185">Reference proteome</keyword>
<dbReference type="AlphaFoldDB" id="A0A0E9M164"/>
<reference evidence="4 5" key="1">
    <citation type="journal article" date="2015" name="Microbes Environ.">
        <title>Distribution and evolution of nitrogen fixation genes in the phylum bacteroidetes.</title>
        <authorList>
            <person name="Inoue J."/>
            <person name="Oshima K."/>
            <person name="Suda W."/>
            <person name="Sakamoto M."/>
            <person name="Iino T."/>
            <person name="Noda S."/>
            <person name="Hongoh Y."/>
            <person name="Hattori M."/>
            <person name="Ohkuma M."/>
        </authorList>
    </citation>
    <scope>NUCLEOTIDE SEQUENCE [LARGE SCALE GENOMIC DNA]</scope>
    <source>
        <strain evidence="4">JCM 15548</strain>
    </source>
</reference>
<evidence type="ECO:0000313" key="4">
    <source>
        <dbReference type="EMBL" id="GAO31557.1"/>
    </source>
</evidence>
<evidence type="ECO:0000313" key="5">
    <source>
        <dbReference type="Proteomes" id="UP000032900"/>
    </source>
</evidence>
<keyword evidence="4" id="KW-0645">Protease</keyword>
<proteinExistence type="inferred from homology"/>
<name>A0A0E9M164_9BACT</name>
<feature type="domain" description="Peptidase M16 C-terminal" evidence="3">
    <location>
        <begin position="101"/>
        <end position="277"/>
    </location>
</feature>
<dbReference type="InterPro" id="IPR011765">
    <property type="entry name" value="Pept_M16_N"/>
</dbReference>
<organism evidence="4 5">
    <name type="scientific">Geofilum rubicundum JCM 15548</name>
    <dbReference type="NCBI Taxonomy" id="1236989"/>
    <lineage>
        <taxon>Bacteria</taxon>
        <taxon>Pseudomonadati</taxon>
        <taxon>Bacteroidota</taxon>
        <taxon>Bacteroidia</taxon>
        <taxon>Marinilabiliales</taxon>
        <taxon>Marinilabiliaceae</taxon>
        <taxon>Geofilum</taxon>
    </lineage>
</organism>
<evidence type="ECO:0000256" key="1">
    <source>
        <dbReference type="ARBA" id="ARBA00007261"/>
    </source>
</evidence>
<sequence>MQRVGGENNAWTSNDYTNYYVTLPAGNIETAFWLESDRMLELNFTQKNLDVQRKVVIEEFKQRYLNQPYGDIPLLTRPLAYKEHPYRWPTIGKDLAHIEQATLDDVKNFFYRHYAPNNAVLAVAGNVDPDAVFQLAEKWFGDLPRRDVPVRHLPLEPLQKEARELTVERNVPAHLIHIDFPIGKRTDPDFYINDLLSDVLSNGPSSRLFQSLIKEQQLFSEVNAFISGDMDAGLLTVTGRLMPGVEMAEAEAAIWQELLAMATTEVEAREVLKVKNKIESNLVFSEISFLNKAMNMAQYEMMGDVNEINREIEYYRSVTTAEIQQAAARIFRKENSCTLRYLGK</sequence>
<dbReference type="EMBL" id="BAZW01000052">
    <property type="protein sequence ID" value="GAO31557.1"/>
    <property type="molecule type" value="Genomic_DNA"/>
</dbReference>
<dbReference type="Pfam" id="PF05193">
    <property type="entry name" value="Peptidase_M16_C"/>
    <property type="match status" value="1"/>
</dbReference>
<dbReference type="RefSeq" id="WP_262487110.1">
    <property type="nucleotide sequence ID" value="NZ_BAZW01000052.1"/>
</dbReference>
<evidence type="ECO:0000259" key="3">
    <source>
        <dbReference type="Pfam" id="PF05193"/>
    </source>
</evidence>
<dbReference type="InterPro" id="IPR050361">
    <property type="entry name" value="MPP/UQCRC_Complex"/>
</dbReference>
<accession>A0A0E9M164</accession>
<evidence type="ECO:0000259" key="2">
    <source>
        <dbReference type="Pfam" id="PF00675"/>
    </source>
</evidence>